<comment type="similarity">
    <text evidence="6">Belongs to the class-II pyridoxal-phosphate-dependent aminotransferase family.</text>
</comment>
<keyword evidence="3 6" id="KW-0032">Aminotransferase</keyword>
<dbReference type="Pfam" id="PF00155">
    <property type="entry name" value="Aminotran_1_2"/>
    <property type="match status" value="1"/>
</dbReference>
<organism evidence="8 9">
    <name type="scientific">Microlunatus elymi</name>
    <dbReference type="NCBI Taxonomy" id="2596828"/>
    <lineage>
        <taxon>Bacteria</taxon>
        <taxon>Bacillati</taxon>
        <taxon>Actinomycetota</taxon>
        <taxon>Actinomycetes</taxon>
        <taxon>Propionibacteriales</taxon>
        <taxon>Propionibacteriaceae</taxon>
        <taxon>Microlunatus</taxon>
    </lineage>
</organism>
<comment type="subunit">
    <text evidence="2 6">Homodimer.</text>
</comment>
<sequence length="356" mass="37625">MVVSIRPAVASVPVYRPGKPAPVGPDGVSFKLSSNENPYPPLPGVLAATQQACERMNRYPDMANTELTAELAAKLGVGVDQIAVGTGSVAVLYSLLQAVAGAGDEVIYPWRSFEAYPIAVQLTGARSVQVPNLSDAGHDLEAIRRAVSDATKAILICTPNNPTGPAVDHDQLAAFIDDVPDHIMIIIDEAYLEFGTAPHRARGLELVRPNVASLRTFSKAYGLAGFRVGYLVGDPQVAGAVRAVSAPFGVSLPAQAAAVASLSAEDQLLERVAELIKERSLVLDGLRDLGFAVPDSQSNFVWLPAGERTAEYSDAFAAAGLITRPFVDEPDAGIRITVGEPEANRLILRVAESLPR</sequence>
<dbReference type="InterPro" id="IPR004839">
    <property type="entry name" value="Aminotransferase_I/II_large"/>
</dbReference>
<dbReference type="OrthoDB" id="9809616at2"/>
<dbReference type="InterPro" id="IPR005861">
    <property type="entry name" value="HisP_aminotrans"/>
</dbReference>
<name>A0A516Q4J5_9ACTN</name>
<dbReference type="Gene3D" id="3.40.640.10">
    <property type="entry name" value="Type I PLP-dependent aspartate aminotransferase-like (Major domain)"/>
    <property type="match status" value="1"/>
</dbReference>
<dbReference type="InterPro" id="IPR001917">
    <property type="entry name" value="Aminotrans_II_pyridoxalP_BS"/>
</dbReference>
<evidence type="ECO:0000313" key="9">
    <source>
        <dbReference type="Proteomes" id="UP000319263"/>
    </source>
</evidence>
<evidence type="ECO:0000256" key="3">
    <source>
        <dbReference type="ARBA" id="ARBA00022576"/>
    </source>
</evidence>
<evidence type="ECO:0000259" key="7">
    <source>
        <dbReference type="Pfam" id="PF00155"/>
    </source>
</evidence>
<evidence type="ECO:0000256" key="1">
    <source>
        <dbReference type="ARBA" id="ARBA00001933"/>
    </source>
</evidence>
<dbReference type="InterPro" id="IPR015422">
    <property type="entry name" value="PyrdxlP-dep_Trfase_small"/>
</dbReference>
<dbReference type="KEGG" id="mik:FOE78_22485"/>
<dbReference type="SUPFAM" id="SSF53383">
    <property type="entry name" value="PLP-dependent transferases"/>
    <property type="match status" value="1"/>
</dbReference>
<dbReference type="GO" id="GO:0004400">
    <property type="term" value="F:histidinol-phosphate transaminase activity"/>
    <property type="evidence" value="ECO:0007669"/>
    <property type="project" value="InterPro"/>
</dbReference>
<dbReference type="NCBIfam" id="NF002878">
    <property type="entry name" value="PRK03321.1"/>
    <property type="match status" value="1"/>
</dbReference>
<keyword evidence="5 6" id="KW-0663">Pyridoxal phosphate</keyword>
<dbReference type="InterPro" id="IPR015424">
    <property type="entry name" value="PyrdxlP-dep_Trfase"/>
</dbReference>
<keyword evidence="9" id="KW-1185">Reference proteome</keyword>
<dbReference type="InterPro" id="IPR050106">
    <property type="entry name" value="HistidinolP_aminotransfase"/>
</dbReference>
<accession>A0A516Q4J5</accession>
<reference evidence="8 9" key="1">
    <citation type="submission" date="2019-07" db="EMBL/GenBank/DDBJ databases">
        <title>Microlunatus dokdonensis sp. nov. isolated from the rhizospheric soil of the wild plant Elymus tsukushiensis.</title>
        <authorList>
            <person name="Ghim S.-Y."/>
            <person name="Hwang Y.-J."/>
            <person name="Son J.-S."/>
            <person name="Shin J.-H."/>
        </authorList>
    </citation>
    <scope>NUCLEOTIDE SEQUENCE [LARGE SCALE GENOMIC DNA]</scope>
    <source>
        <strain evidence="8 9">KUDC0627</strain>
    </source>
</reference>
<dbReference type="HAMAP" id="MF_01513">
    <property type="entry name" value="Phe_aminotrans_2"/>
    <property type="match status" value="1"/>
</dbReference>
<evidence type="ECO:0000256" key="6">
    <source>
        <dbReference type="HAMAP-Rule" id="MF_01513"/>
    </source>
</evidence>
<protein>
    <recommendedName>
        <fullName evidence="6">Aromatic amino acid aminotransferase</fullName>
        <shortName evidence="6">ArAT</shortName>
        <ecNumber evidence="6">2.6.1.57</ecNumber>
    </recommendedName>
</protein>
<keyword evidence="4 6" id="KW-0808">Transferase</keyword>
<comment type="function">
    <text evidence="6">Aminotransferase that catalyzes the conversion of aromatic amino acids and 2-oxoglutarate into corresponding aromatic oxo acids and L-glutamate.</text>
</comment>
<proteinExistence type="inferred from homology"/>
<dbReference type="InterPro" id="IPR015421">
    <property type="entry name" value="PyrdxlP-dep_Trfase_major"/>
</dbReference>
<evidence type="ECO:0000256" key="5">
    <source>
        <dbReference type="ARBA" id="ARBA00022898"/>
    </source>
</evidence>
<comment type="catalytic activity">
    <reaction evidence="6">
        <text>an aromatic L-alpha-amino acid + 2-oxoglutarate = an aromatic oxo-acid + L-glutamate</text>
        <dbReference type="Rhea" id="RHEA:17533"/>
        <dbReference type="ChEBI" id="CHEBI:16810"/>
        <dbReference type="ChEBI" id="CHEBI:29985"/>
        <dbReference type="ChEBI" id="CHEBI:73309"/>
        <dbReference type="ChEBI" id="CHEBI:84824"/>
        <dbReference type="EC" id="2.6.1.57"/>
    </reaction>
</comment>
<evidence type="ECO:0000256" key="2">
    <source>
        <dbReference type="ARBA" id="ARBA00011738"/>
    </source>
</evidence>
<dbReference type="GO" id="GO:0000105">
    <property type="term" value="P:L-histidine biosynthetic process"/>
    <property type="evidence" value="ECO:0007669"/>
    <property type="project" value="InterPro"/>
</dbReference>
<dbReference type="PANTHER" id="PTHR43643">
    <property type="entry name" value="HISTIDINOL-PHOSPHATE AMINOTRANSFERASE 2"/>
    <property type="match status" value="1"/>
</dbReference>
<dbReference type="Gene3D" id="3.90.1150.10">
    <property type="entry name" value="Aspartate Aminotransferase, domain 1"/>
    <property type="match status" value="1"/>
</dbReference>
<evidence type="ECO:0000313" key="8">
    <source>
        <dbReference type="EMBL" id="QDP98305.1"/>
    </source>
</evidence>
<dbReference type="EMBL" id="CP041692">
    <property type="protein sequence ID" value="QDP98305.1"/>
    <property type="molecule type" value="Genomic_DNA"/>
</dbReference>
<dbReference type="PANTHER" id="PTHR43643:SF3">
    <property type="entry name" value="HISTIDINOL-PHOSPHATE AMINOTRANSFERASE"/>
    <property type="match status" value="1"/>
</dbReference>
<dbReference type="CDD" id="cd00609">
    <property type="entry name" value="AAT_like"/>
    <property type="match status" value="1"/>
</dbReference>
<feature type="modified residue" description="N6-(pyridoxal phosphate)lysine" evidence="6">
    <location>
        <position position="219"/>
    </location>
</feature>
<evidence type="ECO:0000256" key="4">
    <source>
        <dbReference type="ARBA" id="ARBA00022679"/>
    </source>
</evidence>
<dbReference type="AlphaFoldDB" id="A0A516Q4J5"/>
<dbReference type="EC" id="2.6.1.57" evidence="6"/>
<dbReference type="GO" id="GO:0008793">
    <property type="term" value="F:aromatic-amino-acid transaminase activity"/>
    <property type="evidence" value="ECO:0007669"/>
    <property type="project" value="UniProtKB-UniRule"/>
</dbReference>
<gene>
    <name evidence="6" type="primary">pat</name>
    <name evidence="8" type="ORF">FOE78_22485</name>
</gene>
<dbReference type="InterPro" id="IPR024892">
    <property type="entry name" value="ArAT"/>
</dbReference>
<feature type="domain" description="Aminotransferase class I/classII large" evidence="7">
    <location>
        <begin position="30"/>
        <end position="341"/>
    </location>
</feature>
<comment type="cofactor">
    <cofactor evidence="1 6">
        <name>pyridoxal 5'-phosphate</name>
        <dbReference type="ChEBI" id="CHEBI:597326"/>
    </cofactor>
</comment>
<dbReference type="Proteomes" id="UP000319263">
    <property type="component" value="Chromosome"/>
</dbReference>
<dbReference type="HAMAP" id="MF_01023">
    <property type="entry name" value="HisC_aminotrans_2"/>
    <property type="match status" value="1"/>
</dbReference>
<dbReference type="PROSITE" id="PS00599">
    <property type="entry name" value="AA_TRANSFER_CLASS_2"/>
    <property type="match status" value="1"/>
</dbReference>
<dbReference type="GO" id="GO:0030170">
    <property type="term" value="F:pyridoxal phosphate binding"/>
    <property type="evidence" value="ECO:0007669"/>
    <property type="project" value="UniProtKB-UniRule"/>
</dbReference>